<feature type="coiled-coil region" evidence="1">
    <location>
        <begin position="129"/>
        <end position="156"/>
    </location>
</feature>
<evidence type="ECO:0000256" key="2">
    <source>
        <dbReference type="SAM" id="SignalP"/>
    </source>
</evidence>
<comment type="caution">
    <text evidence="3">The sequence shown here is derived from an EMBL/GenBank/DDBJ whole genome shotgun (WGS) entry which is preliminary data.</text>
</comment>
<dbReference type="Gene3D" id="1.20.5.1230">
    <property type="entry name" value="Apolipoprotein A-I"/>
    <property type="match status" value="1"/>
</dbReference>
<organism evidence="3 4">
    <name type="scientific">Chiloscyllium punctatum</name>
    <name type="common">Brownbanded bambooshark</name>
    <name type="synonym">Hemiscyllium punctatum</name>
    <dbReference type="NCBI Taxonomy" id="137246"/>
    <lineage>
        <taxon>Eukaryota</taxon>
        <taxon>Metazoa</taxon>
        <taxon>Chordata</taxon>
        <taxon>Craniata</taxon>
        <taxon>Vertebrata</taxon>
        <taxon>Chondrichthyes</taxon>
        <taxon>Elasmobranchii</taxon>
        <taxon>Galeomorphii</taxon>
        <taxon>Galeoidea</taxon>
        <taxon>Orectolobiformes</taxon>
        <taxon>Hemiscylliidae</taxon>
        <taxon>Chiloscyllium</taxon>
    </lineage>
</organism>
<keyword evidence="4" id="KW-1185">Reference proteome</keyword>
<evidence type="ECO:0000313" key="4">
    <source>
        <dbReference type="Proteomes" id="UP000287033"/>
    </source>
</evidence>
<accession>A0A401RYA6</accession>
<dbReference type="Proteomes" id="UP000287033">
    <property type="component" value="Unassembled WGS sequence"/>
</dbReference>
<dbReference type="AlphaFoldDB" id="A0A401RYA6"/>
<reference evidence="3 4" key="1">
    <citation type="journal article" date="2018" name="Nat. Ecol. Evol.">
        <title>Shark genomes provide insights into elasmobranch evolution and the origin of vertebrates.</title>
        <authorList>
            <person name="Hara Y"/>
            <person name="Yamaguchi K"/>
            <person name="Onimaru K"/>
            <person name="Kadota M"/>
            <person name="Koyanagi M"/>
            <person name="Keeley SD"/>
            <person name="Tatsumi K"/>
            <person name="Tanaka K"/>
            <person name="Motone F"/>
            <person name="Kageyama Y"/>
            <person name="Nozu R"/>
            <person name="Adachi N"/>
            <person name="Nishimura O"/>
            <person name="Nakagawa R"/>
            <person name="Tanegashima C"/>
            <person name="Kiyatake I"/>
            <person name="Matsumoto R"/>
            <person name="Murakumo K"/>
            <person name="Nishida K"/>
            <person name="Terakita A"/>
            <person name="Kuratani S"/>
            <person name="Sato K"/>
            <person name="Hyodo S Kuraku.S."/>
        </authorList>
    </citation>
    <scope>NUCLEOTIDE SEQUENCE [LARGE SCALE GENOMIC DNA]</scope>
</reference>
<protein>
    <submittedName>
        <fullName evidence="3">Uncharacterized protein</fullName>
    </submittedName>
</protein>
<keyword evidence="2" id="KW-0732">Signal</keyword>
<feature type="signal peptide" evidence="2">
    <location>
        <begin position="1"/>
        <end position="18"/>
    </location>
</feature>
<evidence type="ECO:0000256" key="1">
    <source>
        <dbReference type="SAM" id="Coils"/>
    </source>
</evidence>
<keyword evidence="1" id="KW-0175">Coiled coil</keyword>
<proteinExistence type="predicted"/>
<name>A0A401RYA6_CHIPU</name>
<evidence type="ECO:0000313" key="3">
    <source>
        <dbReference type="EMBL" id="GCC23143.1"/>
    </source>
</evidence>
<dbReference type="SUPFAM" id="SSF58113">
    <property type="entry name" value="Apolipoprotein A-I"/>
    <property type="match status" value="1"/>
</dbReference>
<dbReference type="OrthoDB" id="10479935at2759"/>
<sequence length="395" mass="44421">MKILAVASVLFIIKGTQGGVIPQDESESNKSVHTQQSIDYLLKQETDIIRAVSDILSQTEMSKVAKSNLEGVATFFKILVEYSLVQVHPLLTNIKWKGEDAYFLLLEQIGLIYDKMGQASKNLYEAADNETISTIHEELEELLESLEVNREDLINGLDWIYKGITHRIEDREVGRPDYLQPDFCSSSEKVEKLIIMKILVVTLVLFLTKGMVARAFPVASDAGPTRGENPFTDINFANISMNIHDPSPILKELAQNMTLLSKEIQQQMQTFSTNLHDQTSMVRETLSSLLERSPDLPEGITQHLENLKENINQFNLNFTTVPLKQISGDGVYQEFTQNMEHIQQLFGSFVKLFHGKFTEGVESLRKSVAPAAHEIKRLVELSKAAKPSAETPESP</sequence>
<dbReference type="EMBL" id="BEZZ01000023">
    <property type="protein sequence ID" value="GCC23143.1"/>
    <property type="molecule type" value="Genomic_DNA"/>
</dbReference>
<gene>
    <name evidence="3" type="ORF">chiPu_0001536</name>
</gene>
<feature type="chain" id="PRO_5019570840" evidence="2">
    <location>
        <begin position="19"/>
        <end position="395"/>
    </location>
</feature>